<dbReference type="AlphaFoldDB" id="A0A1G9HYK5"/>
<dbReference type="InterPro" id="IPR036388">
    <property type="entry name" value="WH-like_DNA-bd_sf"/>
</dbReference>
<dbReference type="Gene3D" id="1.10.10.10">
    <property type="entry name" value="Winged helix-like DNA-binding domain superfamily/Winged helix DNA-binding domain"/>
    <property type="match status" value="1"/>
</dbReference>
<dbReference type="InterPro" id="IPR051011">
    <property type="entry name" value="Metal_resp_trans_reg"/>
</dbReference>
<evidence type="ECO:0000256" key="3">
    <source>
        <dbReference type="ARBA" id="ARBA00023163"/>
    </source>
</evidence>
<dbReference type="GO" id="GO:0003700">
    <property type="term" value="F:DNA-binding transcription factor activity"/>
    <property type="evidence" value="ECO:0007669"/>
    <property type="project" value="InterPro"/>
</dbReference>
<dbReference type="NCBIfam" id="NF033788">
    <property type="entry name" value="HTH_metalloreg"/>
    <property type="match status" value="1"/>
</dbReference>
<evidence type="ECO:0000313" key="6">
    <source>
        <dbReference type="Proteomes" id="UP000199202"/>
    </source>
</evidence>
<sequence>MIEQQRCDLLCLDLPYAEDVRAGLPDTAEIAAAAARARALADASRLRIALALQAGGAMCVWDLAWVCDLAQNLVSHHLRALRTAGLATSRRERKLVIYSLTDTGRTLLAALMGTSVPTTPR</sequence>
<dbReference type="PRINTS" id="PR00778">
    <property type="entry name" value="HTHARSR"/>
</dbReference>
<keyword evidence="1" id="KW-0805">Transcription regulation</keyword>
<gene>
    <name evidence="5" type="ORF">SAMN05421869_12321</name>
</gene>
<dbReference type="EMBL" id="FNDJ01000023">
    <property type="protein sequence ID" value="SDL17876.1"/>
    <property type="molecule type" value="Genomic_DNA"/>
</dbReference>
<dbReference type="InterPro" id="IPR036390">
    <property type="entry name" value="WH_DNA-bd_sf"/>
</dbReference>
<dbReference type="PROSITE" id="PS50987">
    <property type="entry name" value="HTH_ARSR_2"/>
    <property type="match status" value="1"/>
</dbReference>
<keyword evidence="2 5" id="KW-0238">DNA-binding</keyword>
<organism evidence="5 6">
    <name type="scientific">Nonomuraea jiangxiensis</name>
    <dbReference type="NCBI Taxonomy" id="633440"/>
    <lineage>
        <taxon>Bacteria</taxon>
        <taxon>Bacillati</taxon>
        <taxon>Actinomycetota</taxon>
        <taxon>Actinomycetes</taxon>
        <taxon>Streptosporangiales</taxon>
        <taxon>Streptosporangiaceae</taxon>
        <taxon>Nonomuraea</taxon>
    </lineage>
</organism>
<name>A0A1G9HYK5_9ACTN</name>
<evidence type="ECO:0000256" key="1">
    <source>
        <dbReference type="ARBA" id="ARBA00023015"/>
    </source>
</evidence>
<keyword evidence="3" id="KW-0804">Transcription</keyword>
<reference evidence="5 6" key="1">
    <citation type="submission" date="2016-10" db="EMBL/GenBank/DDBJ databases">
        <authorList>
            <person name="de Groot N.N."/>
        </authorList>
    </citation>
    <scope>NUCLEOTIDE SEQUENCE [LARGE SCALE GENOMIC DNA]</scope>
    <source>
        <strain evidence="5 6">CGMCC 4.6533</strain>
    </source>
</reference>
<keyword evidence="6" id="KW-1185">Reference proteome</keyword>
<dbReference type="Proteomes" id="UP000199202">
    <property type="component" value="Unassembled WGS sequence"/>
</dbReference>
<dbReference type="InterPro" id="IPR001845">
    <property type="entry name" value="HTH_ArsR_DNA-bd_dom"/>
</dbReference>
<dbReference type="PANTHER" id="PTHR43132">
    <property type="entry name" value="ARSENICAL RESISTANCE OPERON REPRESSOR ARSR-RELATED"/>
    <property type="match status" value="1"/>
</dbReference>
<dbReference type="SMART" id="SM00418">
    <property type="entry name" value="HTH_ARSR"/>
    <property type="match status" value="1"/>
</dbReference>
<dbReference type="InterPro" id="IPR011991">
    <property type="entry name" value="ArsR-like_HTH"/>
</dbReference>
<feature type="domain" description="HTH arsR-type" evidence="4">
    <location>
        <begin position="25"/>
        <end position="121"/>
    </location>
</feature>
<dbReference type="OrthoDB" id="9810923at2"/>
<dbReference type="SUPFAM" id="SSF46785">
    <property type="entry name" value="Winged helix' DNA-binding domain"/>
    <property type="match status" value="1"/>
</dbReference>
<protein>
    <submittedName>
        <fullName evidence="5">DNA-binding transcriptional regulator, ArsR family</fullName>
    </submittedName>
</protein>
<dbReference type="Pfam" id="PF01022">
    <property type="entry name" value="HTH_5"/>
    <property type="match status" value="1"/>
</dbReference>
<dbReference type="CDD" id="cd00090">
    <property type="entry name" value="HTH_ARSR"/>
    <property type="match status" value="1"/>
</dbReference>
<accession>A0A1G9HYK5</accession>
<proteinExistence type="predicted"/>
<dbReference type="GO" id="GO:0003677">
    <property type="term" value="F:DNA binding"/>
    <property type="evidence" value="ECO:0007669"/>
    <property type="project" value="UniProtKB-KW"/>
</dbReference>
<evidence type="ECO:0000313" key="5">
    <source>
        <dbReference type="EMBL" id="SDL17876.1"/>
    </source>
</evidence>
<dbReference type="PANTHER" id="PTHR43132:SF6">
    <property type="entry name" value="HTH-TYPE TRANSCRIPTIONAL REPRESSOR CZRA"/>
    <property type="match status" value="1"/>
</dbReference>
<evidence type="ECO:0000256" key="2">
    <source>
        <dbReference type="ARBA" id="ARBA00023125"/>
    </source>
</evidence>
<evidence type="ECO:0000259" key="4">
    <source>
        <dbReference type="PROSITE" id="PS50987"/>
    </source>
</evidence>
<dbReference type="STRING" id="633440.SAMN05421869_12321"/>